<reference evidence="4 5" key="1">
    <citation type="submission" date="2007-10" db="EMBL/GenBank/DDBJ databases">
        <title>Complete sequence of Desulfococcus oleovorans Hxd3.</title>
        <authorList>
            <consortium name="US DOE Joint Genome Institute"/>
            <person name="Copeland A."/>
            <person name="Lucas S."/>
            <person name="Lapidus A."/>
            <person name="Barry K."/>
            <person name="Glavina del Rio T."/>
            <person name="Dalin E."/>
            <person name="Tice H."/>
            <person name="Pitluck S."/>
            <person name="Kiss H."/>
            <person name="Brettin T."/>
            <person name="Bruce D."/>
            <person name="Detter J.C."/>
            <person name="Han C."/>
            <person name="Schmutz J."/>
            <person name="Larimer F."/>
            <person name="Land M."/>
            <person name="Hauser L."/>
            <person name="Kyrpides N."/>
            <person name="Kim E."/>
            <person name="Wawrik B."/>
            <person name="Richardson P."/>
        </authorList>
    </citation>
    <scope>NUCLEOTIDE SEQUENCE [LARGE SCALE GENOMIC DNA]</scope>
    <source>
        <strain evidence="5">DSM 6200 / JCM 39069 / Hxd3</strain>
    </source>
</reference>
<evidence type="ECO:0000256" key="2">
    <source>
        <dbReference type="SAM" id="Phobius"/>
    </source>
</evidence>
<accession>A8ZZZ7</accession>
<evidence type="ECO:0000313" key="5">
    <source>
        <dbReference type="Proteomes" id="UP000008561"/>
    </source>
</evidence>
<feature type="transmembrane region" description="Helical" evidence="2">
    <location>
        <begin position="7"/>
        <end position="26"/>
    </location>
</feature>
<evidence type="ECO:0000313" key="4">
    <source>
        <dbReference type="EMBL" id="ABW67397.1"/>
    </source>
</evidence>
<keyword evidence="2" id="KW-0472">Membrane</keyword>
<gene>
    <name evidence="4" type="ordered locus">Dole_1593</name>
</gene>
<feature type="coiled-coil region" evidence="1">
    <location>
        <begin position="161"/>
        <end position="214"/>
    </location>
</feature>
<dbReference type="AlphaFoldDB" id="A8ZZZ7"/>
<protein>
    <recommendedName>
        <fullName evidence="3">Mce/MlaD domain-containing protein</fullName>
    </recommendedName>
</protein>
<name>A8ZZZ7_DESOH</name>
<keyword evidence="5" id="KW-1185">Reference proteome</keyword>
<evidence type="ECO:0000256" key="1">
    <source>
        <dbReference type="SAM" id="Coils"/>
    </source>
</evidence>
<organism evidence="4 5">
    <name type="scientific">Desulfosudis oleivorans (strain DSM 6200 / JCM 39069 / Hxd3)</name>
    <name type="common">Desulfococcus oleovorans</name>
    <dbReference type="NCBI Taxonomy" id="96561"/>
    <lineage>
        <taxon>Bacteria</taxon>
        <taxon>Pseudomonadati</taxon>
        <taxon>Thermodesulfobacteriota</taxon>
        <taxon>Desulfobacteria</taxon>
        <taxon>Desulfobacterales</taxon>
        <taxon>Desulfosudaceae</taxon>
        <taxon>Desulfosudis</taxon>
    </lineage>
</organism>
<dbReference type="InterPro" id="IPR003399">
    <property type="entry name" value="Mce/MlaD"/>
</dbReference>
<keyword evidence="2" id="KW-0812">Transmembrane</keyword>
<dbReference type="EMBL" id="CP000859">
    <property type="protein sequence ID" value="ABW67397.1"/>
    <property type="molecule type" value="Genomic_DNA"/>
</dbReference>
<dbReference type="KEGG" id="dol:Dole_1593"/>
<dbReference type="OrthoDB" id="5431336at2"/>
<dbReference type="eggNOG" id="COG1463">
    <property type="taxonomic scope" value="Bacteria"/>
</dbReference>
<keyword evidence="1" id="KW-0175">Coiled coil</keyword>
<proteinExistence type="predicted"/>
<dbReference type="STRING" id="96561.Dole_1593"/>
<evidence type="ECO:0000259" key="3">
    <source>
        <dbReference type="Pfam" id="PF02470"/>
    </source>
</evidence>
<dbReference type="Pfam" id="PF02470">
    <property type="entry name" value="MlaD"/>
    <property type="match status" value="1"/>
</dbReference>
<dbReference type="HOGENOM" id="CLU_1203245_0_0_7"/>
<dbReference type="Proteomes" id="UP000008561">
    <property type="component" value="Chromosome"/>
</dbReference>
<dbReference type="RefSeq" id="WP_012175013.1">
    <property type="nucleotide sequence ID" value="NC_009943.1"/>
</dbReference>
<feature type="domain" description="Mce/MlaD" evidence="3">
    <location>
        <begin position="28"/>
        <end position="90"/>
    </location>
</feature>
<sequence length="230" mass="26084">MKRSHAISIWTATMLAVMTLCTGWFWSGKAVSVRFDQVHGLKDGDRVLSEGTAIGNVTDVDYQDNGRFLVSLRIDKQFGDRVTEYASFSIVRDPEDNSRMAVDMILERPGGAVLPGGAVVEGVPRSRALLDRLVSAMNENFSQMSRHLEDVLKELKKLPENERIKELGKELERLADEAARAGEETRNHIQQEILPKLKEEVDRLKKGLEKQDRQEEVKPLEDEITRIEKI</sequence>
<keyword evidence="2" id="KW-1133">Transmembrane helix</keyword>